<evidence type="ECO:0000256" key="2">
    <source>
        <dbReference type="ARBA" id="ARBA00006117"/>
    </source>
</evidence>
<proteinExistence type="inferred from homology"/>
<gene>
    <name evidence="7" type="ORF">A3A79_04670</name>
</gene>
<dbReference type="GO" id="GO:0016020">
    <property type="term" value="C:membrane"/>
    <property type="evidence" value="ECO:0007669"/>
    <property type="project" value="UniProtKB-SubCell"/>
</dbReference>
<feature type="transmembrane region" description="Helical" evidence="6">
    <location>
        <begin position="275"/>
        <end position="292"/>
    </location>
</feature>
<dbReference type="InterPro" id="IPR010651">
    <property type="entry name" value="Sugar_transport"/>
</dbReference>
<name>A0A1F6AIB7_9BACT</name>
<dbReference type="AlphaFoldDB" id="A0A1F6AIB7"/>
<dbReference type="Proteomes" id="UP000178759">
    <property type="component" value="Unassembled WGS sequence"/>
</dbReference>
<evidence type="ECO:0000256" key="5">
    <source>
        <dbReference type="ARBA" id="ARBA00023136"/>
    </source>
</evidence>
<comment type="caution">
    <text evidence="7">The sequence shown here is derived from an EMBL/GenBank/DDBJ whole genome shotgun (WGS) entry which is preliminary data.</text>
</comment>
<dbReference type="SUPFAM" id="SSF103481">
    <property type="entry name" value="Multidrug resistance efflux transporter EmrE"/>
    <property type="match status" value="1"/>
</dbReference>
<dbReference type="PANTHER" id="PTHR16119">
    <property type="entry name" value="TRANSMEMBRANE PROTEIN 144"/>
    <property type="match status" value="1"/>
</dbReference>
<comment type="subcellular location">
    <subcellularLocation>
        <location evidence="1">Membrane</location>
        <topology evidence="1">Multi-pass membrane protein</topology>
    </subcellularLocation>
</comment>
<comment type="similarity">
    <text evidence="2">Belongs to the GRP transporter (TC 2.A.7.5) family.</text>
</comment>
<dbReference type="Pfam" id="PF06800">
    <property type="entry name" value="Sugar_transport"/>
    <property type="match status" value="1"/>
</dbReference>
<evidence type="ECO:0000256" key="3">
    <source>
        <dbReference type="ARBA" id="ARBA00022692"/>
    </source>
</evidence>
<feature type="transmembrane region" description="Helical" evidence="6">
    <location>
        <begin position="61"/>
        <end position="81"/>
    </location>
</feature>
<dbReference type="STRING" id="1798392.A3A79_04670"/>
<dbReference type="GO" id="GO:0015144">
    <property type="term" value="F:carbohydrate transmembrane transporter activity"/>
    <property type="evidence" value="ECO:0007669"/>
    <property type="project" value="InterPro"/>
</dbReference>
<feature type="transmembrane region" description="Helical" evidence="6">
    <location>
        <begin position="215"/>
        <end position="236"/>
    </location>
</feature>
<keyword evidence="4 6" id="KW-1133">Transmembrane helix</keyword>
<feature type="transmembrane region" description="Helical" evidence="6">
    <location>
        <begin position="184"/>
        <end position="203"/>
    </location>
</feature>
<evidence type="ECO:0000256" key="6">
    <source>
        <dbReference type="SAM" id="Phobius"/>
    </source>
</evidence>
<protein>
    <recommendedName>
        <fullName evidence="9">EamA domain-containing protein</fullName>
    </recommendedName>
</protein>
<evidence type="ECO:0000256" key="4">
    <source>
        <dbReference type="ARBA" id="ARBA00022989"/>
    </source>
</evidence>
<evidence type="ECO:0000256" key="1">
    <source>
        <dbReference type="ARBA" id="ARBA00004141"/>
    </source>
</evidence>
<feature type="transmembrane region" description="Helical" evidence="6">
    <location>
        <begin position="120"/>
        <end position="139"/>
    </location>
</feature>
<dbReference type="EMBL" id="MFJV01000001">
    <property type="protein sequence ID" value="OGG24448.1"/>
    <property type="molecule type" value="Genomic_DNA"/>
</dbReference>
<evidence type="ECO:0000313" key="7">
    <source>
        <dbReference type="EMBL" id="OGG24448.1"/>
    </source>
</evidence>
<feature type="transmembrane region" description="Helical" evidence="6">
    <location>
        <begin position="30"/>
        <end position="49"/>
    </location>
</feature>
<feature type="transmembrane region" description="Helical" evidence="6">
    <location>
        <begin position="242"/>
        <end position="263"/>
    </location>
</feature>
<keyword evidence="5 6" id="KW-0472">Membrane</keyword>
<dbReference type="PANTHER" id="PTHR16119:SF17">
    <property type="entry name" value="TRANSMEMBRANE PROTEIN 144"/>
    <property type="match status" value="1"/>
</dbReference>
<evidence type="ECO:0000313" key="8">
    <source>
        <dbReference type="Proteomes" id="UP000178759"/>
    </source>
</evidence>
<accession>A0A1F6AIB7</accession>
<evidence type="ECO:0008006" key="9">
    <source>
        <dbReference type="Google" id="ProtNLM"/>
    </source>
</evidence>
<sequence length="294" mass="32740">MIGYVLALISSVFFALYVIPRKFTKQNPLYFSLFMTIGFFIGSLCLYLLKPIFLFNESPNSSLLWSVVAGPVWTTGFVFFIKSIDIMGLARSNQWKNLQGPVGVILSLIILGEYLSTNPLFALLAGLAVFLSAVYFNIVPSKKDQKINKKGIYLASLSALAFGIVTVINKYVTTNVGVYSQQVVWSLSMVVSILAYIFTNKNMVGSLIKVSRKDIYLGLIAGILYLGASFFMLQSYRYIPSSIGFTIIQLNAIWTISIGLFLFKEIDFKKYSKRIGIGFFLAILGIALLSFAKK</sequence>
<feature type="transmembrane region" description="Helical" evidence="6">
    <location>
        <begin position="151"/>
        <end position="172"/>
    </location>
</feature>
<keyword evidence="3 6" id="KW-0812">Transmembrane</keyword>
<organism evidence="7 8">
    <name type="scientific">Candidatus Gottesmanbacteria bacterium RIFCSPLOWO2_01_FULL_43_11b</name>
    <dbReference type="NCBI Taxonomy" id="1798392"/>
    <lineage>
        <taxon>Bacteria</taxon>
        <taxon>Candidatus Gottesmaniibacteriota</taxon>
    </lineage>
</organism>
<dbReference type="InterPro" id="IPR037185">
    <property type="entry name" value="EmrE-like"/>
</dbReference>
<reference evidence="7 8" key="1">
    <citation type="journal article" date="2016" name="Nat. Commun.">
        <title>Thousands of microbial genomes shed light on interconnected biogeochemical processes in an aquifer system.</title>
        <authorList>
            <person name="Anantharaman K."/>
            <person name="Brown C.T."/>
            <person name="Hug L.A."/>
            <person name="Sharon I."/>
            <person name="Castelle C.J."/>
            <person name="Probst A.J."/>
            <person name="Thomas B.C."/>
            <person name="Singh A."/>
            <person name="Wilkins M.J."/>
            <person name="Karaoz U."/>
            <person name="Brodie E.L."/>
            <person name="Williams K.H."/>
            <person name="Hubbard S.S."/>
            <person name="Banfield J.F."/>
        </authorList>
    </citation>
    <scope>NUCLEOTIDE SEQUENCE [LARGE SCALE GENOMIC DNA]</scope>
</reference>